<dbReference type="RefSeq" id="WP_271657381.1">
    <property type="nucleotide sequence ID" value="NZ_JAIVFG010000075.1"/>
</dbReference>
<accession>A0AAW5ZV81</accession>
<sequence>MNNHHMIEGPDLPRARIGAFQGDPPRLMAKISVVALSAGKAELSVSGEEEEARAIVDRLRTDAPVGQPQDKSVGEVLSVALSRTRKLLTELGYQVQDLPLADTELTFQFDAARGIALGAFKQLHEHDQAAVKLHSDIFNSLAGSFQKATDQLGKR</sequence>
<protein>
    <submittedName>
        <fullName evidence="1">Uncharacterized protein</fullName>
    </submittedName>
</protein>
<reference evidence="1" key="1">
    <citation type="submission" date="2021-09" db="EMBL/GenBank/DDBJ databases">
        <title>Genomic analysis of Ralstonia spp.</title>
        <authorList>
            <person name="Aburjaile F."/>
            <person name="Ariute J.C."/>
            <person name="Pais A.K.L."/>
            <person name="Albuquerque G.M.R."/>
            <person name="Silva A.M.F."/>
            <person name="Brenig B."/>
            <person name="Azevedo V."/>
            <person name="Matiuzzi M."/>
            <person name="Ramos R."/>
            <person name="Goes-Neto A."/>
            <person name="Soares S."/>
            <person name="Iseppon A.M.B."/>
            <person name="Souza E."/>
            <person name="Gama M."/>
        </authorList>
    </citation>
    <scope>NUCLEOTIDE SEQUENCE</scope>
    <source>
        <strain evidence="1">CCRMRs91</strain>
    </source>
</reference>
<proteinExistence type="predicted"/>
<dbReference type="EMBL" id="JAIVFG010000075">
    <property type="protein sequence ID" value="MDB0573873.1"/>
    <property type="molecule type" value="Genomic_DNA"/>
</dbReference>
<evidence type="ECO:0000313" key="1">
    <source>
        <dbReference type="EMBL" id="MDB0573873.1"/>
    </source>
</evidence>
<name>A0AAW5ZV81_RALSL</name>
<evidence type="ECO:0000313" key="2">
    <source>
        <dbReference type="Proteomes" id="UP001144050"/>
    </source>
</evidence>
<organism evidence="1 2">
    <name type="scientific">Ralstonia solanacearum</name>
    <name type="common">Pseudomonas solanacearum</name>
    <dbReference type="NCBI Taxonomy" id="305"/>
    <lineage>
        <taxon>Bacteria</taxon>
        <taxon>Pseudomonadati</taxon>
        <taxon>Pseudomonadota</taxon>
        <taxon>Betaproteobacteria</taxon>
        <taxon>Burkholderiales</taxon>
        <taxon>Burkholderiaceae</taxon>
        <taxon>Ralstonia</taxon>
        <taxon>Ralstonia solanacearum species complex</taxon>
    </lineage>
</organism>
<gene>
    <name evidence="1" type="ORF">LBW59_24325</name>
</gene>
<dbReference type="AlphaFoldDB" id="A0AAW5ZV81"/>
<comment type="caution">
    <text evidence="1">The sequence shown here is derived from an EMBL/GenBank/DDBJ whole genome shotgun (WGS) entry which is preliminary data.</text>
</comment>
<dbReference type="Proteomes" id="UP001144050">
    <property type="component" value="Unassembled WGS sequence"/>
</dbReference>